<dbReference type="RefSeq" id="WP_021170432.1">
    <property type="nucleotide sequence ID" value="NZ_CTRP01000014.1"/>
</dbReference>
<organism evidence="1 2">
    <name type="scientific">Sporomusa ovata</name>
    <dbReference type="NCBI Taxonomy" id="2378"/>
    <lineage>
        <taxon>Bacteria</taxon>
        <taxon>Bacillati</taxon>
        <taxon>Bacillota</taxon>
        <taxon>Negativicutes</taxon>
        <taxon>Selenomonadales</taxon>
        <taxon>Sporomusaceae</taxon>
        <taxon>Sporomusa</taxon>
    </lineage>
</organism>
<reference evidence="2" key="1">
    <citation type="submission" date="2015-03" db="EMBL/GenBank/DDBJ databases">
        <authorList>
            <person name="Nijsse Bart"/>
        </authorList>
    </citation>
    <scope>NUCLEOTIDE SEQUENCE [LARGE SCALE GENOMIC DNA]</scope>
</reference>
<gene>
    <name evidence="1" type="ORF">SpAn4DRAFT_0900</name>
</gene>
<evidence type="ECO:0000313" key="2">
    <source>
        <dbReference type="Proteomes" id="UP000049855"/>
    </source>
</evidence>
<dbReference type="EMBL" id="CTRP01000014">
    <property type="protein sequence ID" value="CQR74438.1"/>
    <property type="molecule type" value="Genomic_DNA"/>
</dbReference>
<dbReference type="AlphaFoldDB" id="A0A0U1L432"/>
<evidence type="ECO:0000313" key="1">
    <source>
        <dbReference type="EMBL" id="CQR74438.1"/>
    </source>
</evidence>
<protein>
    <submittedName>
        <fullName evidence="1">Uncharacterized protein</fullName>
    </submittedName>
</protein>
<sequence length="188" mass="21619">MGQTDEKIQLDLAPFVAKAMARHREGWNELDAVQEHGWLAGEHVAVDNKEFYNRYYQQSDPLTESYCHCHKATELLLAIDREDGEKRSLAVAAVEQIIKKCWRVTYDYIKHAGPAIPFDLFWYFSIITWQTCGPRCRQTIASISAGSLERSLLASGWLMQPVPAMFVTIKPFWGCCPSWRMSSGDQWR</sequence>
<name>A0A0U1L432_9FIRM</name>
<dbReference type="Proteomes" id="UP000049855">
    <property type="component" value="Unassembled WGS sequence"/>
</dbReference>
<proteinExistence type="predicted"/>
<keyword evidence="2" id="KW-1185">Reference proteome</keyword>
<accession>A0A0U1L432</accession>